<dbReference type="InterPro" id="IPR056884">
    <property type="entry name" value="NPHP3-like_N"/>
</dbReference>
<reference evidence="4 5" key="1">
    <citation type="submission" date="2017-08" db="EMBL/GenBank/DDBJ databases">
        <title>Functional genomic and metabolic studies of the symbiotic interactions of six Microcystis-dominated communities.</title>
        <authorList>
            <person name="Li Q."/>
            <person name="Lin F."/>
        </authorList>
    </citation>
    <scope>NUCLEOTIDE SEQUENCE [LARGE SCALE GENOMIC DNA]</scope>
    <source>
        <strain evidence="4">DA14</strain>
    </source>
</reference>
<dbReference type="PANTHER" id="PTHR10039">
    <property type="entry name" value="AMELOGENIN"/>
    <property type="match status" value="1"/>
</dbReference>
<evidence type="ECO:0000256" key="1">
    <source>
        <dbReference type="ARBA" id="ARBA00022737"/>
    </source>
</evidence>
<protein>
    <submittedName>
        <fullName evidence="4">ATP-binding protein</fullName>
    </submittedName>
</protein>
<dbReference type="AlphaFoldDB" id="A0A3E0MA06"/>
<dbReference type="Gene3D" id="3.40.50.300">
    <property type="entry name" value="P-loop containing nucleotide triphosphate hydrolases"/>
    <property type="match status" value="1"/>
</dbReference>
<sequence>MIADKTEDFVGREYVFNEINSFITSNSKGYFTVIGDPGQGKSAILAKYVQNTSCIAYFNSVLEGLNRTEEFLESICNQLIERYQLEYHSLPTNATQDGKFLERLLNESVQKESENTIIIVVDALDEVDQSSYRGVSNILFLPSHLPNGVYFILTLRRGVDVPMTVYTPSQSLNLLDDKYQADSERDVRTYIQNRVKKSEKLRLQILERKETVADFTNKISNKSENNFMYLRYVLSDIEKGEYKDLTLEQFPKGLQSYYMFHWRRMGMTDDPLPVEKIKIVIVLAAVKQAVSQRKVCDYSRESPLTVQDILLKWRQFLHEIMKDNEKRYGIYHSSYQDFLHGLTENDYPVTFQEVHRNISQVDSNLWKKRKEMKKRHHE</sequence>
<dbReference type="Pfam" id="PF25520">
    <property type="entry name" value="AAA_lid_TANC1"/>
    <property type="match status" value="1"/>
</dbReference>
<evidence type="ECO:0000259" key="3">
    <source>
        <dbReference type="Pfam" id="PF25520"/>
    </source>
</evidence>
<comment type="caution">
    <text evidence="4">The sequence shown here is derived from an EMBL/GenBank/DDBJ whole genome shotgun (WGS) entry which is preliminary data.</text>
</comment>
<evidence type="ECO:0000259" key="2">
    <source>
        <dbReference type="Pfam" id="PF24883"/>
    </source>
</evidence>
<keyword evidence="4" id="KW-0547">Nucleotide-binding</keyword>
<feature type="domain" description="Nephrocystin 3-like N-terminal" evidence="2">
    <location>
        <begin position="20"/>
        <end position="131"/>
    </location>
</feature>
<keyword evidence="4" id="KW-0067">ATP-binding</keyword>
<dbReference type="SUPFAM" id="SSF52540">
    <property type="entry name" value="P-loop containing nucleoside triphosphate hydrolases"/>
    <property type="match status" value="1"/>
</dbReference>
<dbReference type="InterPro" id="IPR058018">
    <property type="entry name" value="AAA_lid_TANC1/2"/>
</dbReference>
<dbReference type="InterPro" id="IPR027417">
    <property type="entry name" value="P-loop_NTPase"/>
</dbReference>
<dbReference type="EMBL" id="QQWE01000004">
    <property type="protein sequence ID" value="REJ56418.1"/>
    <property type="molecule type" value="Genomic_DNA"/>
</dbReference>
<accession>A0A3E0MA06</accession>
<feature type="domain" description="TANC1/2-like AAA+ ATPase lid" evidence="3">
    <location>
        <begin position="177"/>
        <end position="260"/>
    </location>
</feature>
<name>A0A3E0MA06_MICAE</name>
<evidence type="ECO:0000313" key="4">
    <source>
        <dbReference type="EMBL" id="REJ56418.1"/>
    </source>
</evidence>
<dbReference type="GO" id="GO:0005524">
    <property type="term" value="F:ATP binding"/>
    <property type="evidence" value="ECO:0007669"/>
    <property type="project" value="UniProtKB-KW"/>
</dbReference>
<keyword evidence="1" id="KW-0677">Repeat</keyword>
<organism evidence="4 5">
    <name type="scientific">Microcystis aeruginosa DA14</name>
    <dbReference type="NCBI Taxonomy" id="1987506"/>
    <lineage>
        <taxon>Bacteria</taxon>
        <taxon>Bacillati</taxon>
        <taxon>Cyanobacteriota</taxon>
        <taxon>Cyanophyceae</taxon>
        <taxon>Oscillatoriophycideae</taxon>
        <taxon>Chroococcales</taxon>
        <taxon>Microcystaceae</taxon>
        <taxon>Microcystis</taxon>
    </lineage>
</organism>
<gene>
    <name evidence="4" type="ORF">DWQ56_11970</name>
</gene>
<dbReference type="Pfam" id="PF24883">
    <property type="entry name" value="NPHP3_N"/>
    <property type="match status" value="1"/>
</dbReference>
<dbReference type="Proteomes" id="UP000256301">
    <property type="component" value="Unassembled WGS sequence"/>
</dbReference>
<proteinExistence type="predicted"/>
<evidence type="ECO:0000313" key="5">
    <source>
        <dbReference type="Proteomes" id="UP000256301"/>
    </source>
</evidence>